<comment type="caution">
    <text evidence="1">The sequence shown here is derived from an EMBL/GenBank/DDBJ whole genome shotgun (WGS) entry which is preliminary data.</text>
</comment>
<reference evidence="1 2" key="2">
    <citation type="journal article" date="2022" name="Mol. Ecol. Resour.">
        <title>The genomes of chicory, endive, great burdock and yacon provide insights into Asteraceae paleo-polyploidization history and plant inulin production.</title>
        <authorList>
            <person name="Fan W."/>
            <person name="Wang S."/>
            <person name="Wang H."/>
            <person name="Wang A."/>
            <person name="Jiang F."/>
            <person name="Liu H."/>
            <person name="Zhao H."/>
            <person name="Xu D."/>
            <person name="Zhang Y."/>
        </authorList>
    </citation>
    <scope>NUCLEOTIDE SEQUENCE [LARGE SCALE GENOMIC DNA]</scope>
    <source>
        <strain evidence="2">cv. Yunnan</strain>
        <tissue evidence="1">Leaves</tissue>
    </source>
</reference>
<evidence type="ECO:0000313" key="1">
    <source>
        <dbReference type="EMBL" id="KAI3683535.1"/>
    </source>
</evidence>
<gene>
    <name evidence="1" type="ORF">L1987_84041</name>
</gene>
<dbReference type="Proteomes" id="UP001056120">
    <property type="component" value="Linkage Group LG28"/>
</dbReference>
<reference evidence="2" key="1">
    <citation type="journal article" date="2022" name="Mol. Ecol. Resour.">
        <title>The genomes of chicory, endive, great burdock and yacon provide insights into Asteraceae palaeo-polyploidization history and plant inulin production.</title>
        <authorList>
            <person name="Fan W."/>
            <person name="Wang S."/>
            <person name="Wang H."/>
            <person name="Wang A."/>
            <person name="Jiang F."/>
            <person name="Liu H."/>
            <person name="Zhao H."/>
            <person name="Xu D."/>
            <person name="Zhang Y."/>
        </authorList>
    </citation>
    <scope>NUCLEOTIDE SEQUENCE [LARGE SCALE GENOMIC DNA]</scope>
    <source>
        <strain evidence="2">cv. Yunnan</strain>
    </source>
</reference>
<evidence type="ECO:0000313" key="2">
    <source>
        <dbReference type="Proteomes" id="UP001056120"/>
    </source>
</evidence>
<name>A0ACB8YDL6_9ASTR</name>
<proteinExistence type="predicted"/>
<dbReference type="EMBL" id="CM042045">
    <property type="protein sequence ID" value="KAI3683535.1"/>
    <property type="molecule type" value="Genomic_DNA"/>
</dbReference>
<protein>
    <submittedName>
        <fullName evidence="1">Uncharacterized protein</fullName>
    </submittedName>
</protein>
<keyword evidence="2" id="KW-1185">Reference proteome</keyword>
<organism evidence="1 2">
    <name type="scientific">Smallanthus sonchifolius</name>
    <dbReference type="NCBI Taxonomy" id="185202"/>
    <lineage>
        <taxon>Eukaryota</taxon>
        <taxon>Viridiplantae</taxon>
        <taxon>Streptophyta</taxon>
        <taxon>Embryophyta</taxon>
        <taxon>Tracheophyta</taxon>
        <taxon>Spermatophyta</taxon>
        <taxon>Magnoliopsida</taxon>
        <taxon>eudicotyledons</taxon>
        <taxon>Gunneridae</taxon>
        <taxon>Pentapetalae</taxon>
        <taxon>asterids</taxon>
        <taxon>campanulids</taxon>
        <taxon>Asterales</taxon>
        <taxon>Asteraceae</taxon>
        <taxon>Asteroideae</taxon>
        <taxon>Heliantheae alliance</taxon>
        <taxon>Millerieae</taxon>
        <taxon>Smallanthus</taxon>
    </lineage>
</organism>
<sequence length="712" mass="79135">MARTTGERSTLNGAGHIHINGTEYQLNQAHWHTPTEHTINGRRDWFCQKIVMQSSSFQLHDLITGHNCKKIAMGSSSSSSSSSIAIETNNAFKILFHCDNMPLGFASVKVNLGNNCRLREENGGVLEDETLPLSGGESKGKKKVLILMSDTGGGHRASAKAIKRHLLRSLVMIMSYAAFAVSSYGKEDRCIYRSANASVLRPMVSSPLRRSNRGKKLVKIPDIPNIKSTVEKTASNSKQCSEDANDDKKTEKQEPDVGGKKRKKFTAIGYKALFKPQPRRQRIESDVEKKIGDNVSPSNGNIANTTPEGVTLEIKKHQHMLNVDASENHEYNENVSRKGEEAIENINRERDKKRILLEDLKVAADHVFSLRGSQHEAQMMHSLDPEVAPTFPEKPIEAQSHDEPVCESANDIASTGSHTSEKEMVDATVSSEQNGEVPAHQLGDDMDVDVAEKVDSSNENVMAPHVNCGDMEMPAGNYNKENDDDDTLGLDTSHVDAVALEVESAEMGMPAGTCDKENAEYGEINPDIGDDHNETSPNELSLLRWQHQLTMMLMEKIWKKTSFLLPRHLMRNISLKQRLNSDCEKEISEIVAKISLKYEAKHQEADAAYNTKRMELETNINRVIRNGILAEAFRIKCQDLTPVSEAGLMQQLCMLSVSPGQSSGNQQPLHPPLSLQQPQPRPPRLPLQIVHQPAALFSSRPPPPNTMNFWNR</sequence>
<accession>A0ACB8YDL6</accession>